<feature type="transmembrane region" description="Helical" evidence="7">
    <location>
        <begin position="51"/>
        <end position="72"/>
    </location>
</feature>
<feature type="transmembrane region" description="Helical" evidence="7">
    <location>
        <begin position="230"/>
        <end position="252"/>
    </location>
</feature>
<feature type="transmembrane region" description="Helical" evidence="7">
    <location>
        <begin position="111"/>
        <end position="131"/>
    </location>
</feature>
<keyword evidence="3 7" id="KW-0812">Transmembrane</keyword>
<keyword evidence="5 7" id="KW-0472">Membrane</keyword>
<dbReference type="RefSeq" id="WP_264323033.1">
    <property type="nucleotide sequence ID" value="NZ_JADEXQ010000001.1"/>
</dbReference>
<feature type="domain" description="EamA" evidence="8">
    <location>
        <begin position="165"/>
        <end position="303"/>
    </location>
</feature>
<feature type="transmembrane region" description="Helical" evidence="7">
    <location>
        <begin position="287"/>
        <end position="305"/>
    </location>
</feature>
<proteinExistence type="inferred from homology"/>
<dbReference type="SUPFAM" id="SSF103481">
    <property type="entry name" value="Multidrug resistance efflux transporter EmrE"/>
    <property type="match status" value="2"/>
</dbReference>
<comment type="subcellular location">
    <subcellularLocation>
        <location evidence="1">Membrane</location>
        <topology evidence="1">Multi-pass membrane protein</topology>
    </subcellularLocation>
</comment>
<feature type="transmembrane region" description="Helical" evidence="7">
    <location>
        <begin position="196"/>
        <end position="218"/>
    </location>
</feature>
<dbReference type="Proteomes" id="UP000625316">
    <property type="component" value="Unassembled WGS sequence"/>
</dbReference>
<dbReference type="Gene3D" id="1.10.3730.20">
    <property type="match status" value="1"/>
</dbReference>
<comment type="similarity">
    <text evidence="2">Belongs to the EamA transporter family.</text>
</comment>
<evidence type="ECO:0000256" key="1">
    <source>
        <dbReference type="ARBA" id="ARBA00004141"/>
    </source>
</evidence>
<dbReference type="AlphaFoldDB" id="A0A928Z0F4"/>
<gene>
    <name evidence="9" type="ORF">IQ266_00415</name>
</gene>
<feature type="transmembrane region" description="Helical" evidence="7">
    <location>
        <begin position="264"/>
        <end position="281"/>
    </location>
</feature>
<organism evidence="9 10">
    <name type="scientific">Romeriopsis navalis LEGE 11480</name>
    <dbReference type="NCBI Taxonomy" id="2777977"/>
    <lineage>
        <taxon>Bacteria</taxon>
        <taxon>Bacillati</taxon>
        <taxon>Cyanobacteriota</taxon>
        <taxon>Cyanophyceae</taxon>
        <taxon>Leptolyngbyales</taxon>
        <taxon>Leptolyngbyaceae</taxon>
        <taxon>Romeriopsis</taxon>
        <taxon>Romeriopsis navalis</taxon>
    </lineage>
</organism>
<dbReference type="InterPro" id="IPR000620">
    <property type="entry name" value="EamA_dom"/>
</dbReference>
<protein>
    <submittedName>
        <fullName evidence="9">DMT family transporter</fullName>
    </submittedName>
</protein>
<feature type="transmembrane region" description="Helical" evidence="7">
    <location>
        <begin position="168"/>
        <end position="184"/>
    </location>
</feature>
<evidence type="ECO:0000256" key="2">
    <source>
        <dbReference type="ARBA" id="ARBA00007362"/>
    </source>
</evidence>
<feature type="domain" description="EamA" evidence="8">
    <location>
        <begin position="45"/>
        <end position="155"/>
    </location>
</feature>
<dbReference type="InterPro" id="IPR037185">
    <property type="entry name" value="EmrE-like"/>
</dbReference>
<dbReference type="EMBL" id="JADEXQ010000001">
    <property type="protein sequence ID" value="MBE9028216.1"/>
    <property type="molecule type" value="Genomic_DNA"/>
</dbReference>
<evidence type="ECO:0000313" key="9">
    <source>
        <dbReference type="EMBL" id="MBE9028216.1"/>
    </source>
</evidence>
<dbReference type="PANTHER" id="PTHR32322:SF2">
    <property type="entry name" value="EAMA DOMAIN-CONTAINING PROTEIN"/>
    <property type="match status" value="1"/>
</dbReference>
<accession>A0A928Z0F4</accession>
<dbReference type="Pfam" id="PF00892">
    <property type="entry name" value="EamA"/>
    <property type="match status" value="2"/>
</dbReference>
<name>A0A928Z0F4_9CYAN</name>
<evidence type="ECO:0000256" key="4">
    <source>
        <dbReference type="ARBA" id="ARBA00022989"/>
    </source>
</evidence>
<feature type="transmembrane region" description="Helical" evidence="7">
    <location>
        <begin position="138"/>
        <end position="156"/>
    </location>
</feature>
<dbReference type="PANTHER" id="PTHR32322">
    <property type="entry name" value="INNER MEMBRANE TRANSPORTER"/>
    <property type="match status" value="1"/>
</dbReference>
<keyword evidence="4 7" id="KW-1133">Transmembrane helix</keyword>
<evidence type="ECO:0000256" key="3">
    <source>
        <dbReference type="ARBA" id="ARBA00022692"/>
    </source>
</evidence>
<evidence type="ECO:0000256" key="6">
    <source>
        <dbReference type="SAM" id="MobiDB-lite"/>
    </source>
</evidence>
<keyword evidence="10" id="KW-1185">Reference proteome</keyword>
<evidence type="ECO:0000259" key="8">
    <source>
        <dbReference type="Pfam" id="PF00892"/>
    </source>
</evidence>
<comment type="caution">
    <text evidence="9">The sequence shown here is derived from an EMBL/GenBank/DDBJ whole genome shotgun (WGS) entry which is preliminary data.</text>
</comment>
<sequence length="328" mass="35644">MKHLSNMIDGRVLLVVSRALAALRPALIAFLLANAAQLSGGATTPLSFCNVLFVGNLCAAMTVIAWFGLRPIVEDLLALDKKVLVGLLLNGCVAAALSSFIFLGLQHTQVTNAVLLGRLGPVLFALAGSFVFGMKLRWVDWVGFALIITGVLAIVFQTNNFQINRGDIYILLSAVTYAVSLLLGKLMLTKSISLRLLVFSRNFVAAIVFFIIAMMLFGPSHFGDVFSGQLWIIMAIYALLIIVVAQFLWYAALERLDAKTVGKWTLLTPVFGITYAFLLNGERPSREHVLAFIVIMIGVATMTLTKKPTPDKADQELMGEAESSMTAN</sequence>
<feature type="transmembrane region" description="Helical" evidence="7">
    <location>
        <begin position="84"/>
        <end position="105"/>
    </location>
</feature>
<evidence type="ECO:0000313" key="10">
    <source>
        <dbReference type="Proteomes" id="UP000625316"/>
    </source>
</evidence>
<evidence type="ECO:0000256" key="5">
    <source>
        <dbReference type="ARBA" id="ARBA00023136"/>
    </source>
</evidence>
<dbReference type="GO" id="GO:0016020">
    <property type="term" value="C:membrane"/>
    <property type="evidence" value="ECO:0007669"/>
    <property type="project" value="UniProtKB-SubCell"/>
</dbReference>
<reference evidence="9" key="1">
    <citation type="submission" date="2020-10" db="EMBL/GenBank/DDBJ databases">
        <authorList>
            <person name="Castelo-Branco R."/>
            <person name="Eusebio N."/>
            <person name="Adriana R."/>
            <person name="Vieira A."/>
            <person name="Brugerolle De Fraissinette N."/>
            <person name="Rezende De Castro R."/>
            <person name="Schneider M.P."/>
            <person name="Vasconcelos V."/>
            <person name="Leao P.N."/>
        </authorList>
    </citation>
    <scope>NUCLEOTIDE SEQUENCE</scope>
    <source>
        <strain evidence="9">LEGE 11480</strain>
    </source>
</reference>
<feature type="region of interest" description="Disordered" evidence="6">
    <location>
        <begin position="308"/>
        <end position="328"/>
    </location>
</feature>
<dbReference type="InterPro" id="IPR050638">
    <property type="entry name" value="AA-Vitamin_Transporters"/>
</dbReference>
<evidence type="ECO:0000256" key="7">
    <source>
        <dbReference type="SAM" id="Phobius"/>
    </source>
</evidence>